<comment type="caution">
    <text evidence="1">The sequence shown here is derived from an EMBL/GenBank/DDBJ whole genome shotgun (WGS) entry which is preliminary data.</text>
</comment>
<organism evidence="1 2">
    <name type="scientific">Dipteronia sinensis</name>
    <dbReference type="NCBI Taxonomy" id="43782"/>
    <lineage>
        <taxon>Eukaryota</taxon>
        <taxon>Viridiplantae</taxon>
        <taxon>Streptophyta</taxon>
        <taxon>Embryophyta</taxon>
        <taxon>Tracheophyta</taxon>
        <taxon>Spermatophyta</taxon>
        <taxon>Magnoliopsida</taxon>
        <taxon>eudicotyledons</taxon>
        <taxon>Gunneridae</taxon>
        <taxon>Pentapetalae</taxon>
        <taxon>rosids</taxon>
        <taxon>malvids</taxon>
        <taxon>Sapindales</taxon>
        <taxon>Sapindaceae</taxon>
        <taxon>Hippocastanoideae</taxon>
        <taxon>Acereae</taxon>
        <taxon>Dipteronia</taxon>
    </lineage>
</organism>
<evidence type="ECO:0000313" key="1">
    <source>
        <dbReference type="EMBL" id="KAK3189168.1"/>
    </source>
</evidence>
<dbReference type="Proteomes" id="UP001281410">
    <property type="component" value="Unassembled WGS sequence"/>
</dbReference>
<dbReference type="PANTHER" id="PTHR47074">
    <property type="entry name" value="BNAC02G40300D PROTEIN"/>
    <property type="match status" value="1"/>
</dbReference>
<name>A0AAD9ZR97_9ROSI</name>
<dbReference type="PANTHER" id="PTHR47074:SF11">
    <property type="entry name" value="REVERSE TRANSCRIPTASE-LIKE PROTEIN"/>
    <property type="match status" value="1"/>
</dbReference>
<keyword evidence="2" id="KW-1185">Reference proteome</keyword>
<dbReference type="EMBL" id="JANJYJ010000009">
    <property type="protein sequence ID" value="KAK3189168.1"/>
    <property type="molecule type" value="Genomic_DNA"/>
</dbReference>
<evidence type="ECO:0000313" key="2">
    <source>
        <dbReference type="Proteomes" id="UP001281410"/>
    </source>
</evidence>
<dbReference type="InterPro" id="IPR052929">
    <property type="entry name" value="RNase_H-like_EbsB-rel"/>
</dbReference>
<protein>
    <recommendedName>
        <fullName evidence="3">RNase H type-1 domain-containing protein</fullName>
    </recommendedName>
</protein>
<sequence length="163" mass="17705">MVNLANQRVPVDGICLSCGKFFDTTLHALWDCKDVKYVRQSLSFLRAGISVADSSPVVWKAPAEGIVKVNSDTTLDMNRCVVGFGLVIRDFMGMLLATSAQYVPASFSPLIAEAMAVCEFVPRIANSVAHSFAKLSLSLSEDGFWINGYHPCVERLILADVSA</sequence>
<dbReference type="AlphaFoldDB" id="A0AAD9ZR97"/>
<reference evidence="1" key="1">
    <citation type="journal article" date="2023" name="Plant J.">
        <title>Genome sequences and population genomics provide insights into the demographic history, inbreeding, and mutation load of two 'living fossil' tree species of Dipteronia.</title>
        <authorList>
            <person name="Feng Y."/>
            <person name="Comes H.P."/>
            <person name="Chen J."/>
            <person name="Zhu S."/>
            <person name="Lu R."/>
            <person name="Zhang X."/>
            <person name="Li P."/>
            <person name="Qiu J."/>
            <person name="Olsen K.M."/>
            <person name="Qiu Y."/>
        </authorList>
    </citation>
    <scope>NUCLEOTIDE SEQUENCE</scope>
    <source>
        <strain evidence="1">NBL</strain>
    </source>
</reference>
<accession>A0AAD9ZR97</accession>
<evidence type="ECO:0008006" key="3">
    <source>
        <dbReference type="Google" id="ProtNLM"/>
    </source>
</evidence>
<gene>
    <name evidence="1" type="ORF">Dsin_028729</name>
</gene>
<proteinExistence type="predicted"/>